<evidence type="ECO:0000313" key="2">
    <source>
        <dbReference type="WBParaSite" id="L893_g4513.t1"/>
    </source>
</evidence>
<dbReference type="WBParaSite" id="L893_g4513.t1">
    <property type="protein sequence ID" value="L893_g4513.t1"/>
    <property type="gene ID" value="L893_g4513"/>
</dbReference>
<accession>A0A1I8ACI2</accession>
<organism evidence="1 2">
    <name type="scientific">Steinernema glaseri</name>
    <dbReference type="NCBI Taxonomy" id="37863"/>
    <lineage>
        <taxon>Eukaryota</taxon>
        <taxon>Metazoa</taxon>
        <taxon>Ecdysozoa</taxon>
        <taxon>Nematoda</taxon>
        <taxon>Chromadorea</taxon>
        <taxon>Rhabditida</taxon>
        <taxon>Tylenchina</taxon>
        <taxon>Panagrolaimomorpha</taxon>
        <taxon>Strongyloidoidea</taxon>
        <taxon>Steinernematidae</taxon>
        <taxon>Steinernema</taxon>
    </lineage>
</organism>
<evidence type="ECO:0000313" key="1">
    <source>
        <dbReference type="Proteomes" id="UP000095287"/>
    </source>
</evidence>
<dbReference type="AlphaFoldDB" id="A0A1I8ACI2"/>
<sequence length="504" mass="50743">LAGNAQACAQLDGLVALVFDLQCSRRTLLAVTVDVHQAVARCNARLDQHLRVDVIGVATHHVQAQQVAVVIGLGRGAGNLAFAVVVVQAIAQAGIDEVVTLLEAAVQREGVAVHLGLVAAFAVDVGVDEAVRQAQGQVVVELAVGTHRDAAAQRVVGAQFAQDAVAVQAAQGQLAVGRGTLADQDVGDFFGALAGDGSHQLVVLQAVAVDLEQGRAAHQVQLAVGVDIVGSVQQIDAPGLEQVVRAALGAEVAALCGQANLCALAELGSTADGHHGGIGTGGAAQVQVQRRVAGHVQVAVDGGVRLHEVQVRWRIAADAAHVHPAALAQTDVGTVAAAVGAAEVHLAVHLDGGQVDQVAGDLAAVQQGQVHAALGFGGIDRFVFGDQRAAVDDFQPCIAVVQPVVIAVVDQLAVDTAAFQVDALGAGALGDDAASGVIEQVALDRAGEVQCTGHVHFAAVEQRFAGGAEQALVDDAAIDGGRVDHQGIGAAAHGADAALVDQVA</sequence>
<name>A0A1I8ACI2_9BILA</name>
<reference evidence="2" key="1">
    <citation type="submission" date="2016-11" db="UniProtKB">
        <authorList>
            <consortium name="WormBaseParasite"/>
        </authorList>
    </citation>
    <scope>IDENTIFICATION</scope>
</reference>
<keyword evidence="1" id="KW-1185">Reference proteome</keyword>
<proteinExistence type="predicted"/>
<dbReference type="Proteomes" id="UP000095287">
    <property type="component" value="Unplaced"/>
</dbReference>
<protein>
    <submittedName>
        <fullName evidence="2">NAD-specific glutamate dehydrogenase</fullName>
    </submittedName>
</protein>